<comment type="caution">
    <text evidence="2">The sequence shown here is derived from an EMBL/GenBank/DDBJ whole genome shotgun (WGS) entry which is preliminary data.</text>
</comment>
<dbReference type="GO" id="GO:0046677">
    <property type="term" value="P:response to antibiotic"/>
    <property type="evidence" value="ECO:0007669"/>
    <property type="project" value="TreeGrafter"/>
</dbReference>
<feature type="transmembrane region" description="Helical" evidence="1">
    <location>
        <begin position="266"/>
        <end position="287"/>
    </location>
</feature>
<evidence type="ECO:0000313" key="2">
    <source>
        <dbReference type="EMBL" id="RFA39456.1"/>
    </source>
</evidence>
<keyword evidence="1" id="KW-1133">Transmembrane helix</keyword>
<keyword evidence="1" id="KW-0472">Membrane</keyword>
<dbReference type="AlphaFoldDB" id="A0A3E0X4I6"/>
<evidence type="ECO:0008006" key="4">
    <source>
        <dbReference type="Google" id="ProtNLM"/>
    </source>
</evidence>
<name>A0A3E0X4I6_9GAMM</name>
<dbReference type="Pfam" id="PF17113">
    <property type="entry name" value="AmpE"/>
    <property type="match status" value="1"/>
</dbReference>
<dbReference type="GO" id="GO:0005886">
    <property type="term" value="C:plasma membrane"/>
    <property type="evidence" value="ECO:0007669"/>
    <property type="project" value="TreeGrafter"/>
</dbReference>
<proteinExistence type="predicted"/>
<keyword evidence="3" id="KW-1185">Reference proteome</keyword>
<accession>A0A3E0X4I6</accession>
<dbReference type="GO" id="GO:0009236">
    <property type="term" value="P:cobalamin biosynthetic process"/>
    <property type="evidence" value="ECO:0007669"/>
    <property type="project" value="UniProtKB-UniPathway"/>
</dbReference>
<evidence type="ECO:0000313" key="3">
    <source>
        <dbReference type="Proteomes" id="UP000256763"/>
    </source>
</evidence>
<dbReference type="UniPathway" id="UPA00148"/>
<dbReference type="PANTHER" id="PTHR38684">
    <property type="entry name" value="PROTEIN AMPE"/>
    <property type="match status" value="1"/>
</dbReference>
<feature type="transmembrane region" description="Helical" evidence="1">
    <location>
        <begin position="72"/>
        <end position="90"/>
    </location>
</feature>
<sequence length="288" mass="32214">MRLIAILISLWLNRYPERFDRWRRSESFFGYADWLRLKVLGPNRWQGAFGVFAFLLPPVLLVALVQWWLGGWFLGLVLGVAALVFAHGPSRVDDDLDEFLASWEQEDVARARRAASELSGEEESPAAMDALPEEAVRGLFWQSYERLLGPIFWFVLLGAWGVVLFRLAYVAKEYAESRDESSESFGEAANLLVYVLDWIPTRLAALAYGLAGSFVHSMEEWKQAAEGRFAGNRVGFVGAAMGALNLSLREQAPEAVRSTAREARSLVTRAVLCWLAVIALLTIAGWLG</sequence>
<dbReference type="EMBL" id="NFZW01000001">
    <property type="protein sequence ID" value="RFA39456.1"/>
    <property type="molecule type" value="Genomic_DNA"/>
</dbReference>
<evidence type="ECO:0000256" key="1">
    <source>
        <dbReference type="SAM" id="Phobius"/>
    </source>
</evidence>
<keyword evidence="1" id="KW-0812">Transmembrane</keyword>
<reference evidence="3" key="1">
    <citation type="submission" date="2017-05" db="EMBL/GenBank/DDBJ databases">
        <authorList>
            <person name="Sharma S."/>
            <person name="Sidhu C."/>
            <person name="Pinnaka A.K."/>
        </authorList>
    </citation>
    <scope>NUCLEOTIDE SEQUENCE [LARGE SCALE GENOMIC DNA]</scope>
    <source>
        <strain evidence="3">AK93</strain>
    </source>
</reference>
<protein>
    <recommendedName>
        <fullName evidence="4">Signaling modulator of AmpD, AmpE</fullName>
    </recommendedName>
</protein>
<feature type="transmembrane region" description="Helical" evidence="1">
    <location>
        <begin position="151"/>
        <end position="169"/>
    </location>
</feature>
<dbReference type="InterPro" id="IPR052966">
    <property type="entry name" value="Beta-lactamase_Reg"/>
</dbReference>
<organism evidence="2 3">
    <name type="scientific">Alkalilimnicola ehrlichii</name>
    <dbReference type="NCBI Taxonomy" id="351052"/>
    <lineage>
        <taxon>Bacteria</taxon>
        <taxon>Pseudomonadati</taxon>
        <taxon>Pseudomonadota</taxon>
        <taxon>Gammaproteobacteria</taxon>
        <taxon>Chromatiales</taxon>
        <taxon>Ectothiorhodospiraceae</taxon>
        <taxon>Alkalilimnicola</taxon>
    </lineage>
</organism>
<dbReference type="InterPro" id="IPR031347">
    <property type="entry name" value="AmpE"/>
</dbReference>
<dbReference type="RefSeq" id="WP_116347327.1">
    <property type="nucleotide sequence ID" value="NZ_NFZW01000001.1"/>
</dbReference>
<dbReference type="Proteomes" id="UP000256763">
    <property type="component" value="Unassembled WGS sequence"/>
</dbReference>
<gene>
    <name evidence="2" type="ORF">CAL65_01310</name>
</gene>
<dbReference type="PANTHER" id="PTHR38684:SF1">
    <property type="entry name" value="PROTEIN AMPE"/>
    <property type="match status" value="1"/>
</dbReference>
<feature type="transmembrane region" description="Helical" evidence="1">
    <location>
        <begin position="45"/>
        <end position="65"/>
    </location>
</feature>